<keyword evidence="7" id="KW-1071">Ligand-gated ion channel</keyword>
<dbReference type="STRING" id="2903.R1E4E6"/>
<feature type="transmembrane region" description="Helical" evidence="10">
    <location>
        <begin position="2338"/>
        <end position="2358"/>
    </location>
</feature>
<dbReference type="GO" id="GO:0012505">
    <property type="term" value="C:endomembrane system"/>
    <property type="evidence" value="ECO:0007669"/>
    <property type="project" value="UniProtKB-SubCell"/>
</dbReference>
<dbReference type="InterPro" id="IPR036300">
    <property type="entry name" value="MIR_dom_sf"/>
</dbReference>
<organism evidence="15 16">
    <name type="scientific">Emiliania huxleyi (strain CCMP1516)</name>
    <dbReference type="NCBI Taxonomy" id="280463"/>
    <lineage>
        <taxon>Eukaryota</taxon>
        <taxon>Haptista</taxon>
        <taxon>Haptophyta</taxon>
        <taxon>Prymnesiophyceae</taxon>
        <taxon>Isochrysidales</taxon>
        <taxon>Noelaerhabdaceae</taxon>
        <taxon>Emiliania</taxon>
    </lineage>
</organism>
<dbReference type="GO" id="GO:0016020">
    <property type="term" value="C:membrane"/>
    <property type="evidence" value="ECO:0007669"/>
    <property type="project" value="InterPro"/>
</dbReference>
<evidence type="ECO:0000256" key="6">
    <source>
        <dbReference type="ARBA" id="ARBA00023136"/>
    </source>
</evidence>
<keyword evidence="3 10" id="KW-0812">Transmembrane</keyword>
<dbReference type="SUPFAM" id="SSF82109">
    <property type="entry name" value="MIR domain"/>
    <property type="match status" value="1"/>
</dbReference>
<dbReference type="Pfam" id="PF08454">
    <property type="entry name" value="RIH_assoc"/>
    <property type="match status" value="1"/>
</dbReference>
<reference evidence="15" key="2">
    <citation type="submission" date="2024-10" db="UniProtKB">
        <authorList>
            <consortium name="EnsemblProtists"/>
        </authorList>
    </citation>
    <scope>IDENTIFICATION</scope>
</reference>
<evidence type="ECO:0000256" key="10">
    <source>
        <dbReference type="SAM" id="Phobius"/>
    </source>
</evidence>
<feature type="compositionally biased region" description="Low complexity" evidence="9">
    <location>
        <begin position="1120"/>
        <end position="1130"/>
    </location>
</feature>
<proteinExistence type="predicted"/>
<dbReference type="PaxDb" id="2903-EOD17911"/>
<keyword evidence="6 10" id="KW-0472">Membrane</keyword>
<evidence type="ECO:0000259" key="11">
    <source>
        <dbReference type="Pfam" id="PF00520"/>
    </source>
</evidence>
<comment type="subcellular location">
    <subcellularLocation>
        <location evidence="1">Endomembrane system</location>
        <topology evidence="1">Multi-pass membrane protein</topology>
    </subcellularLocation>
</comment>
<dbReference type="InterPro" id="IPR013662">
    <property type="entry name" value="RIH_assoc-dom"/>
</dbReference>
<feature type="transmembrane region" description="Helical" evidence="10">
    <location>
        <begin position="2406"/>
        <end position="2427"/>
    </location>
</feature>
<sequence>MSSASVTPAAFLRVGDAIFLVSVDSSEGEGGFVSARRGQLGVCSSPTPPASFSHESVFVVKPQQNYVAARKLKAMLEQENKTAEQMAADPALMAAQAAVEREEEMNRASFSRIAGREVRYGQVVQLHHAVTDVPVAVGRQAALLNREGRRVVESEAAGDAAWFRVMPRLRIQSEGERVRLGDPIVLEHVQTSLRLRVERAGRMPDGRREVSATLEKAALRVSLYRPHGGAGEDADAPRPLFGGEAVRLVYEEEDGFLAAIASDLILKDLGGRLVPVVQAAEEGMAVGTIQLSPDEPAAQRRGLFELVPLDAASSGAVTADSLFRLRHVDSGRWIHFARTGSDAGAREKRPSLSEMSAKVTRASVAREEVEAAGAYTKLLVAGALSATVASVDDNVVSLQRVPLEHYSDCLRSGEWLAALRTPSDPKALGRVAGELIRFVTVSDNPDPLTREGLPHAARQLILRQRGVLDLVLAAAEAPLTAAGAEGAGSEPSVPSKAQQELSRSASSRATGALSSSVKEMKRALTLCMVLFRHLLRGHDANKDYAMRFVPRLQLMLGLGIRSAGALTEVFLENESVLKLVTDKHVAKFISLIREVGRQARYTKFLTVLCQCGGLPIRVNQWRICKMLLEAGRVLVSGDRQYFPVLGQVGGSMELVEWLAHCPCDDTVGYFESCLGLFAALAEGRNLRNAPALSARLPYPLLEAMAKDERLRAVQRGGKPLGLAVAARATAILRSLYVDAEPHQFMARVKHVRIWEKVPEAAQAGALSSRLTTKVDISWDQFNPLKAFIARHIGRYFKMDAAAYGENRLVLELLRTLHALLKLGFYFSSELAPLLPTLLGLLDGRDDTVGPQDKGSSGKRYRRKVTIHVDTVAIMDCKLEVCRILQLLCDVRLDLRLSRLLALYHDEFAAGLWEPSGEQPHEQPRDSLGGTRGKLQAIGATMRALVVRDDDGAGSGYARLEEGEGGRSSLAERTMAVIGAQDAARSREAAFKKLFELLGFGATEMLVGVLMDLTFYEHPQLVSAALGLLVRQFEQRQKLLSTTLHSQLLVKPLMVSTYSTFDELLRRLSQLASRRKLYDDELFETACLLGKLVAHCSEESNSDGAELRSAGGFSRTRTARSRAGTTRTASSRTDHTEGKYLILIGKGYTAVGSDAVRIELADHRPPRPGERLQLEKEMYSVKTVSPPTDGVVEVALDRPLKVVGALAPELQIGGSGEVWVMLLCQSAGYNLDMQVLLRTMGAHEAVLQLLRLPVSSAPLPSELRTRAVLRAVYRTIKALVTGFPQMQSDLVPAIPRMVEHVEKDLVAYDVTPTGCVTAILRDNRAACARVPFSAIHKFVQLAAKKQAPRFLRFLGEICRPAGVAIKRNCQLVAQALGSKEEALLLFNSTEGMEERAALIAARDLETNPRGKLAYHIEAVGLLGTLVTGINNPNIEQMVRETLPMDDVVANLLLPDLPTPLVVSYLRLLDEAYLVTAKPLVNDLATRDFMELLSALQARIAAFVSRIEAADDLDALALDADSEEAAAEAEETDLLLGHVFPLLTHFFAPPRDAMEDSDEAETQGVGGLSASVLLLLAGYEDGRDEPFLAVCRALGETTASFRALECAAVLSDPVPVVDCLRALASGGFATLGDADLGTASSQGGGLSTIGVTVTLTADKEEAHPQAELPRFAAVFETAVAAGSEFNALVRIFSDGLDAAHEHELQQQRRGKKACDLPPAAHYARSLLDQLLAAAAAPAHPVDRGLTVASLKVLVRLLDIGRVGSSANEGFVDADHNKVNDADEALLRRRQKQLTEQGAARVALMMGACADDEYCRLGLQLGIELLRGGNSLVQQEMYHVLKAGDARAFDGSGSSWMPAVKARLRRGIKEIDERKMYLALQAERRAMLPELTAGLTAAAALAVTNDVEAPFQTQAFVAEALEMLSLLCEGHNVQMQDYLRDPREGQDSAVEAVDLVIEVHDLLVQLEPSLDESNVEQAILCIDCLTEFVQGNTSLGNMASLIESKASDAMERLVCRQRFEGVPADAVSRLRTSVSTWFLAMLEGEGTVAEERFLRTLDLERLSAVAATAYMAGSTAPSAAAGDADDDAESRERAMAAGYSLSTLIKHLHDYEEHAAFVPRAGSHGGSVVTSRSLGAFDAEGDAVTAAAKRAMAGAIGRCEIVGASGKLERVYFRVPEFCNSLTRESKDELLWNVDRETPGRQIQELFARSQDLEFEMRHQHSLSRLPFWSIVTDNRSVFDFLVLRLAFIQNAIILIRFSLDPQHATPADAAGADESDAVERTLSELDLAGPGLNATDGEAAHPPSPLAAYLVIVAVTLFAAVAPVLLAWRDTSRSPRDKARVTASAAAVAAVIGGAGNYLVEHWEWFSELYAWALTLSPVEALELVERAGLQLIERLGSPEWIEAEGQINHVLGGLQCLSCVVVFSIYAVQNGPIRARRGLMDASGLPYEEVVARPEWRLFSLVMGPVYALTDPKLVLLAAMFGAAYLGINHSPLWFSVHLLDIVNKSADLQNVLRAVTENGRSIAMTALFGAIIIYLFAVVGFAVERDIFVLGNFPDEDLPMCTNLFNCFLNALNEGLRSGDIGSFMDPPVPGDHRGFAFRFVYQLSFWAIVITVLLNVIFGIIIDTFAELRASHQATKANMENNCFICGLDRFTLDSKGPGFEEHVAEDHNLWTYIFLMCYLRSKDPTMLNGWEQYVLRLMRDEDASFFPSAV</sequence>
<dbReference type="GeneID" id="17263910"/>
<evidence type="ECO:0000259" key="13">
    <source>
        <dbReference type="Pfam" id="PF08454"/>
    </source>
</evidence>
<dbReference type="InterPro" id="IPR005821">
    <property type="entry name" value="Ion_trans_dom"/>
</dbReference>
<keyword evidence="5" id="KW-0406">Ion transport</keyword>
<evidence type="ECO:0000256" key="8">
    <source>
        <dbReference type="ARBA" id="ARBA00023303"/>
    </source>
</evidence>
<evidence type="ECO:0000313" key="16">
    <source>
        <dbReference type="Proteomes" id="UP000013827"/>
    </source>
</evidence>
<dbReference type="Proteomes" id="UP000013827">
    <property type="component" value="Unassembled WGS sequence"/>
</dbReference>
<evidence type="ECO:0008006" key="17">
    <source>
        <dbReference type="Google" id="ProtNLM"/>
    </source>
</evidence>
<evidence type="ECO:0000259" key="14">
    <source>
        <dbReference type="Pfam" id="PF08709"/>
    </source>
</evidence>
<keyword evidence="16" id="KW-1185">Reference proteome</keyword>
<reference evidence="16" key="1">
    <citation type="journal article" date="2013" name="Nature">
        <title>Pan genome of the phytoplankton Emiliania underpins its global distribution.</title>
        <authorList>
            <person name="Read B.A."/>
            <person name="Kegel J."/>
            <person name="Klute M.J."/>
            <person name="Kuo A."/>
            <person name="Lefebvre S.C."/>
            <person name="Maumus F."/>
            <person name="Mayer C."/>
            <person name="Miller J."/>
            <person name="Monier A."/>
            <person name="Salamov A."/>
            <person name="Young J."/>
            <person name="Aguilar M."/>
            <person name="Claverie J.M."/>
            <person name="Frickenhaus S."/>
            <person name="Gonzalez K."/>
            <person name="Herman E.K."/>
            <person name="Lin Y.C."/>
            <person name="Napier J."/>
            <person name="Ogata H."/>
            <person name="Sarno A.F."/>
            <person name="Shmutz J."/>
            <person name="Schroeder D."/>
            <person name="de Vargas C."/>
            <person name="Verret F."/>
            <person name="von Dassow P."/>
            <person name="Valentin K."/>
            <person name="Van de Peer Y."/>
            <person name="Wheeler G."/>
            <person name="Dacks J.B."/>
            <person name="Delwiche C.F."/>
            <person name="Dyhrman S.T."/>
            <person name="Glockner G."/>
            <person name="John U."/>
            <person name="Richards T."/>
            <person name="Worden A.Z."/>
            <person name="Zhang X."/>
            <person name="Grigoriev I.V."/>
            <person name="Allen A.E."/>
            <person name="Bidle K."/>
            <person name="Borodovsky M."/>
            <person name="Bowler C."/>
            <person name="Brownlee C."/>
            <person name="Cock J.M."/>
            <person name="Elias M."/>
            <person name="Gladyshev V.N."/>
            <person name="Groth M."/>
            <person name="Guda C."/>
            <person name="Hadaegh A."/>
            <person name="Iglesias-Rodriguez M.D."/>
            <person name="Jenkins J."/>
            <person name="Jones B.M."/>
            <person name="Lawson T."/>
            <person name="Leese F."/>
            <person name="Lindquist E."/>
            <person name="Lobanov A."/>
            <person name="Lomsadze A."/>
            <person name="Malik S.B."/>
            <person name="Marsh M.E."/>
            <person name="Mackinder L."/>
            <person name="Mock T."/>
            <person name="Mueller-Roeber B."/>
            <person name="Pagarete A."/>
            <person name="Parker M."/>
            <person name="Probert I."/>
            <person name="Quesneville H."/>
            <person name="Raines C."/>
            <person name="Rensing S.A."/>
            <person name="Riano-Pachon D.M."/>
            <person name="Richier S."/>
            <person name="Rokitta S."/>
            <person name="Shiraiwa Y."/>
            <person name="Soanes D.M."/>
            <person name="van der Giezen M."/>
            <person name="Wahlund T.M."/>
            <person name="Williams B."/>
            <person name="Wilson W."/>
            <person name="Wolfe G."/>
            <person name="Wurch L.L."/>
        </authorList>
    </citation>
    <scope>NUCLEOTIDE SEQUENCE</scope>
</reference>
<evidence type="ECO:0000313" key="15">
    <source>
        <dbReference type="EnsemblProtists" id="EOD17911"/>
    </source>
</evidence>
<evidence type="ECO:0000256" key="9">
    <source>
        <dbReference type="SAM" id="MobiDB-lite"/>
    </source>
</evidence>
<evidence type="ECO:0000256" key="3">
    <source>
        <dbReference type="ARBA" id="ARBA00022692"/>
    </source>
</evidence>
<dbReference type="PANTHER" id="PTHR13715">
    <property type="entry name" value="RYANODINE RECEPTOR AND IP3 RECEPTOR"/>
    <property type="match status" value="1"/>
</dbReference>
<feature type="region of interest" description="Disordered" evidence="9">
    <location>
        <begin position="483"/>
        <end position="513"/>
    </location>
</feature>
<protein>
    <recommendedName>
        <fullName evidence="17">Inositol 1,4,5-trisphosphate receptor</fullName>
    </recommendedName>
</protein>
<feature type="transmembrane region" description="Helical" evidence="10">
    <location>
        <begin position="2522"/>
        <end position="2543"/>
    </location>
</feature>
<keyword evidence="8" id="KW-0407">Ion channel</keyword>
<feature type="domain" description="RyR/IP3R Homology associated" evidence="13">
    <location>
        <begin position="1910"/>
        <end position="2009"/>
    </location>
</feature>
<evidence type="ECO:0000259" key="12">
    <source>
        <dbReference type="Pfam" id="PF01365"/>
    </source>
</evidence>
<evidence type="ECO:0000256" key="4">
    <source>
        <dbReference type="ARBA" id="ARBA00022989"/>
    </source>
</evidence>
<dbReference type="InterPro" id="IPR015925">
    <property type="entry name" value="Ryanodine_IP3_receptor"/>
</dbReference>
<accession>A0A0D3J326</accession>
<dbReference type="GO" id="GO:0005262">
    <property type="term" value="F:calcium channel activity"/>
    <property type="evidence" value="ECO:0007669"/>
    <property type="project" value="InterPro"/>
</dbReference>
<feature type="transmembrane region" description="Helical" evidence="10">
    <location>
        <begin position="2604"/>
        <end position="2627"/>
    </location>
</feature>
<dbReference type="InterPro" id="IPR035910">
    <property type="entry name" value="RyR/IP3R_RIH_dom_sf"/>
</dbReference>
<dbReference type="RefSeq" id="XP_005770340.1">
    <property type="nucleotide sequence ID" value="XM_005770283.1"/>
</dbReference>
<dbReference type="HOGENOM" id="CLU_000206_1_0_1"/>
<keyword evidence="2" id="KW-0813">Transport</keyword>
<dbReference type="KEGG" id="ehx:EMIHUDRAFT_209909"/>
<feature type="region of interest" description="Disordered" evidence="9">
    <location>
        <begin position="1101"/>
        <end position="1132"/>
    </location>
</feature>
<feature type="domain" description="RIH" evidence="12">
    <location>
        <begin position="451"/>
        <end position="634"/>
    </location>
</feature>
<keyword evidence="4 10" id="KW-1133">Transmembrane helix</keyword>
<evidence type="ECO:0000256" key="7">
    <source>
        <dbReference type="ARBA" id="ARBA00023286"/>
    </source>
</evidence>
<dbReference type="Gene3D" id="2.80.10.50">
    <property type="match status" value="2"/>
</dbReference>
<feature type="compositionally biased region" description="Polar residues" evidence="9">
    <location>
        <begin position="495"/>
        <end position="513"/>
    </location>
</feature>
<dbReference type="Pfam" id="PF08709">
    <property type="entry name" value="Ins145_P3_rec"/>
    <property type="match status" value="1"/>
</dbReference>
<evidence type="ECO:0000256" key="5">
    <source>
        <dbReference type="ARBA" id="ARBA00023065"/>
    </source>
</evidence>
<dbReference type="InterPro" id="IPR000699">
    <property type="entry name" value="RIH_dom"/>
</dbReference>
<feature type="transmembrane region" description="Helical" evidence="10">
    <location>
        <begin position="2304"/>
        <end position="2326"/>
    </location>
</feature>
<dbReference type="Pfam" id="PF00520">
    <property type="entry name" value="Ion_trans"/>
    <property type="match status" value="1"/>
</dbReference>
<dbReference type="Gene3D" id="1.10.287.70">
    <property type="match status" value="1"/>
</dbReference>
<dbReference type="eggNOG" id="KOG3533">
    <property type="taxonomic scope" value="Eukaryota"/>
</dbReference>
<dbReference type="PANTHER" id="PTHR13715:SF99">
    <property type="entry name" value="INOSITOL 1,4,5-TRISPHOSPHATE RECEPTOR-LIKE PROTEIN A"/>
    <property type="match status" value="1"/>
</dbReference>
<dbReference type="SUPFAM" id="SSF100909">
    <property type="entry name" value="IP3 receptor type 1 binding core, domain 2"/>
    <property type="match status" value="2"/>
</dbReference>
<dbReference type="InterPro" id="IPR014821">
    <property type="entry name" value="Ins145_P3_rcpt"/>
</dbReference>
<feature type="domain" description="Ion transport" evidence="11">
    <location>
        <begin position="2483"/>
        <end position="2631"/>
    </location>
</feature>
<feature type="domain" description="RIH" evidence="12">
    <location>
        <begin position="1231"/>
        <end position="1383"/>
    </location>
</feature>
<evidence type="ECO:0000256" key="2">
    <source>
        <dbReference type="ARBA" id="ARBA00022448"/>
    </source>
</evidence>
<evidence type="ECO:0000256" key="1">
    <source>
        <dbReference type="ARBA" id="ARBA00004127"/>
    </source>
</evidence>
<dbReference type="Pfam" id="PF01365">
    <property type="entry name" value="RYDR_ITPR"/>
    <property type="match status" value="2"/>
</dbReference>
<feature type="domain" description="Inositol 1,4,5-trisphosphate/ryanodine receptor" evidence="14">
    <location>
        <begin position="45"/>
        <end position="222"/>
    </location>
</feature>
<dbReference type="EnsemblProtists" id="EOD17911">
    <property type="protein sequence ID" value="EOD17911"/>
    <property type="gene ID" value="EMIHUDRAFT_209909"/>
</dbReference>
<name>A0A0D3J326_EMIH1</name>